<evidence type="ECO:0000313" key="2">
    <source>
        <dbReference type="Proteomes" id="UP000640335"/>
    </source>
</evidence>
<dbReference type="Pfam" id="PF19668">
    <property type="entry name" value="DUF6171"/>
    <property type="match status" value="1"/>
</dbReference>
<gene>
    <name evidence="1" type="ORF">H9660_11345</name>
</gene>
<keyword evidence="2" id="KW-1185">Reference proteome</keyword>
<proteinExistence type="predicted"/>
<dbReference type="RefSeq" id="WP_191750495.1">
    <property type="nucleotide sequence ID" value="NZ_JACSQZ010000043.1"/>
</dbReference>
<dbReference type="Proteomes" id="UP000640335">
    <property type="component" value="Unassembled WGS sequence"/>
</dbReference>
<dbReference type="InterPro" id="IPR046169">
    <property type="entry name" value="DUF6171"/>
</dbReference>
<reference evidence="1 2" key="1">
    <citation type="submission" date="2020-08" db="EMBL/GenBank/DDBJ databases">
        <title>A Genomic Blueprint of the Chicken Gut Microbiome.</title>
        <authorList>
            <person name="Gilroy R."/>
            <person name="Ravi A."/>
            <person name="Getino M."/>
            <person name="Pursley I."/>
            <person name="Horton D.L."/>
            <person name="Alikhan N.-F."/>
            <person name="Baker D."/>
            <person name="Gharbi K."/>
            <person name="Hall N."/>
            <person name="Watson M."/>
            <person name="Adriaenssens E.M."/>
            <person name="Foster-Nyarko E."/>
            <person name="Jarju S."/>
            <person name="Secka A."/>
            <person name="Antonio M."/>
            <person name="Oren A."/>
            <person name="Chaudhuri R."/>
            <person name="La Ragione R.M."/>
            <person name="Hildebrand F."/>
            <person name="Pallen M.J."/>
        </authorList>
    </citation>
    <scope>NUCLEOTIDE SEQUENCE [LARGE SCALE GENOMIC DNA]</scope>
    <source>
        <strain evidence="1 2">Sa3CUN1</strain>
    </source>
</reference>
<accession>A0ABR8Q5N4</accession>
<comment type="caution">
    <text evidence="1">The sequence shown here is derived from an EMBL/GenBank/DDBJ whole genome shotgun (WGS) entry which is preliminary data.</text>
</comment>
<protein>
    <submittedName>
        <fullName evidence="1">Uncharacterized protein</fullName>
    </submittedName>
</protein>
<dbReference type="EMBL" id="JACSQZ010000043">
    <property type="protein sequence ID" value="MBD7915740.1"/>
    <property type="molecule type" value="Genomic_DNA"/>
</dbReference>
<name>A0ABR8Q5N4_9CLOT</name>
<sequence>MNSIFCKRCLMDEVLSEAEYTHMKQYIDSIDDYIKTNKQEYEKRLNLCKECDCLINGMCKLCGCFVEMRAAVTKNYCPNKNRYW</sequence>
<evidence type="ECO:0000313" key="1">
    <source>
        <dbReference type="EMBL" id="MBD7915740.1"/>
    </source>
</evidence>
<organism evidence="1 2">
    <name type="scientific">Clostridium gallinarum</name>
    <dbReference type="NCBI Taxonomy" id="2762246"/>
    <lineage>
        <taxon>Bacteria</taxon>
        <taxon>Bacillati</taxon>
        <taxon>Bacillota</taxon>
        <taxon>Clostridia</taxon>
        <taxon>Eubacteriales</taxon>
        <taxon>Clostridiaceae</taxon>
        <taxon>Clostridium</taxon>
    </lineage>
</organism>